<dbReference type="Proteomes" id="UP000423756">
    <property type="component" value="Unassembled WGS sequence"/>
</dbReference>
<evidence type="ECO:0000313" key="1">
    <source>
        <dbReference type="EMBL" id="KAB0478842.1"/>
    </source>
</evidence>
<dbReference type="AlphaFoldDB" id="A0A7V7NSI4"/>
<sequence length="315" mass="34089">MCRRETQCPSGYTVSGGNCIKNIVSWKTHCTLLSECAVTSERCIEGRATRYINGIPTTLNCWKYQVNHRCTRPNTCNTLPADCTTTATHCSAQQKGVCIEEELDKSCPQQRCSSTDLICGEESFCLDGDCYGEMPTPSDDFNESAAALAALAKAAEGLGDPPLIFSGQGQKCSKKMGGFADCCKNGGWGTDAGLAQCSDDEKALGQAKEKKLTIYLGSYCAKKVLGKCIRKKKAYCVFDNLLARIIQEQGVQNQLGLSLGTARNPVCGAITPEQMQQINFEDIDFSDFFGEMHSNTNLPSGQEIQNRLSSALGGQ</sequence>
<dbReference type="InterPro" id="IPR014121">
    <property type="entry name" value="TraN_Ftype"/>
</dbReference>
<proteinExistence type="predicted"/>
<accession>A0A7V7NSI4</accession>
<comment type="caution">
    <text evidence="1">The sequence shown here is derived from an EMBL/GenBank/DDBJ whole genome shotgun (WGS) entry which is preliminary data.</text>
</comment>
<dbReference type="EMBL" id="VZPX01000034">
    <property type="protein sequence ID" value="KAB0478842.1"/>
    <property type="molecule type" value="Genomic_DNA"/>
</dbReference>
<evidence type="ECO:0000313" key="2">
    <source>
        <dbReference type="Proteomes" id="UP000423756"/>
    </source>
</evidence>
<organism evidence="1 2">
    <name type="scientific">Vibrio chagasii</name>
    <dbReference type="NCBI Taxonomy" id="170679"/>
    <lineage>
        <taxon>Bacteria</taxon>
        <taxon>Pseudomonadati</taxon>
        <taxon>Pseudomonadota</taxon>
        <taxon>Gammaproteobacteria</taxon>
        <taxon>Vibrionales</taxon>
        <taxon>Vibrionaceae</taxon>
        <taxon>Vibrio</taxon>
    </lineage>
</organism>
<dbReference type="NCBIfam" id="TIGR02750">
    <property type="entry name" value="TraN_Ftype"/>
    <property type="match status" value="1"/>
</dbReference>
<gene>
    <name evidence="1" type="primary">traN</name>
    <name evidence="1" type="ORF">F7Q91_15530</name>
</gene>
<dbReference type="Pfam" id="PF06986">
    <property type="entry name" value="F_T4SS_TraN"/>
    <property type="match status" value="1"/>
</dbReference>
<protein>
    <submittedName>
        <fullName evidence="1">Type-F conjugative transfer system mating-pair stabilization protein TraN</fullName>
    </submittedName>
</protein>
<reference evidence="1 2" key="1">
    <citation type="submission" date="2019-09" db="EMBL/GenBank/DDBJ databases">
        <title>Draft genome sequences of 48 bacterial type strains from the CCUG.</title>
        <authorList>
            <person name="Tunovic T."/>
            <person name="Pineiro-Iglesias B."/>
            <person name="Unosson C."/>
            <person name="Inganas E."/>
            <person name="Ohlen M."/>
            <person name="Cardew S."/>
            <person name="Jensie-Markopoulos S."/>
            <person name="Salva-Serra F."/>
            <person name="Jaen-Luchoro D."/>
            <person name="Karlsson R."/>
            <person name="Svensson-Stadler L."/>
            <person name="Chun J."/>
            <person name="Moore E."/>
        </authorList>
    </citation>
    <scope>NUCLEOTIDE SEQUENCE [LARGE SCALE GENOMIC DNA]</scope>
    <source>
        <strain evidence="1 2">CCUG 48643</strain>
    </source>
</reference>
<name>A0A7V7NSI4_9VIBR</name>